<dbReference type="InterPro" id="IPR036179">
    <property type="entry name" value="Ig-like_dom_sf"/>
</dbReference>
<dbReference type="Pfam" id="PF00041">
    <property type="entry name" value="fn3"/>
    <property type="match status" value="1"/>
</dbReference>
<feature type="compositionally biased region" description="Polar residues" evidence="2">
    <location>
        <begin position="233"/>
        <end position="248"/>
    </location>
</feature>
<feature type="domain" description="Ig-like" evidence="5">
    <location>
        <begin position="41"/>
        <end position="108"/>
    </location>
</feature>
<keyword evidence="3" id="KW-0472">Membrane</keyword>
<feature type="signal peptide" evidence="4">
    <location>
        <begin position="1"/>
        <end position="21"/>
    </location>
</feature>
<sequence>MKSVWIASLLVFVLSAEDVVAQITFDCPSPQTGLANNPFLIYCVVTSDGGEVPGTSWLFDSVIVPNQGDRTTSTMNGLIIQNLLLTDAGDWVCTGELSNGFTDTVTVRVIVDDFPGPPLNLALESPRTSSVLVKFDRPEGSEPLVLTQWTIEYRASGEDAWTTVIETDTDQTEFTIAGLVLQETYAFRVAAETGAGKGDYSQEVSITITEVTTPLPVTTSAQPPSTTPASLTNNTETSPTIGQQSGDPQPSLNGILPIVLGLLAALIVFVLVGVGVYVWCNGSRRRVVCQTQNTAKTPPA</sequence>
<proteinExistence type="predicted"/>
<evidence type="ECO:0000256" key="1">
    <source>
        <dbReference type="ARBA" id="ARBA00023319"/>
    </source>
</evidence>
<evidence type="ECO:0000313" key="7">
    <source>
        <dbReference type="EMBL" id="CAH1250679.1"/>
    </source>
</evidence>
<evidence type="ECO:0000256" key="2">
    <source>
        <dbReference type="SAM" id="MobiDB-lite"/>
    </source>
</evidence>
<dbReference type="Gene3D" id="2.60.40.10">
    <property type="entry name" value="Immunoglobulins"/>
    <property type="match status" value="2"/>
</dbReference>
<keyword evidence="1" id="KW-0393">Immunoglobulin domain</keyword>
<dbReference type="SUPFAM" id="SSF49265">
    <property type="entry name" value="Fibronectin type III"/>
    <property type="match status" value="1"/>
</dbReference>
<dbReference type="InterPro" id="IPR036116">
    <property type="entry name" value="FN3_sf"/>
</dbReference>
<dbReference type="PANTHER" id="PTHR14340">
    <property type="entry name" value="MICROFIBRIL-ASSOCIATED GLYCOPROTEIN 3"/>
    <property type="match status" value="1"/>
</dbReference>
<accession>A0A8K0EJK2</accession>
<feature type="compositionally biased region" description="Low complexity" evidence="2">
    <location>
        <begin position="218"/>
        <end position="232"/>
    </location>
</feature>
<keyword evidence="3" id="KW-0812">Transmembrane</keyword>
<dbReference type="AlphaFoldDB" id="A0A8K0EJK2"/>
<dbReference type="PROSITE" id="PS50853">
    <property type="entry name" value="FN3"/>
    <property type="match status" value="1"/>
</dbReference>
<dbReference type="Proteomes" id="UP000838412">
    <property type="component" value="Chromosome 18"/>
</dbReference>
<dbReference type="InterPro" id="IPR003599">
    <property type="entry name" value="Ig_sub"/>
</dbReference>
<gene>
    <name evidence="7" type="primary">SDK1</name>
    <name evidence="7" type="ORF">BLAG_LOCUS11321</name>
</gene>
<feature type="transmembrane region" description="Helical" evidence="3">
    <location>
        <begin position="255"/>
        <end position="280"/>
    </location>
</feature>
<evidence type="ECO:0000259" key="5">
    <source>
        <dbReference type="PROSITE" id="PS50835"/>
    </source>
</evidence>
<keyword evidence="3" id="KW-1133">Transmembrane helix</keyword>
<feature type="chain" id="PRO_5035473843" evidence="4">
    <location>
        <begin position="22"/>
        <end position="300"/>
    </location>
</feature>
<dbReference type="OrthoDB" id="10046958at2759"/>
<dbReference type="InterPro" id="IPR013783">
    <property type="entry name" value="Ig-like_fold"/>
</dbReference>
<organism evidence="7 8">
    <name type="scientific">Branchiostoma lanceolatum</name>
    <name type="common">Common lancelet</name>
    <name type="synonym">Amphioxus lanceolatum</name>
    <dbReference type="NCBI Taxonomy" id="7740"/>
    <lineage>
        <taxon>Eukaryota</taxon>
        <taxon>Metazoa</taxon>
        <taxon>Chordata</taxon>
        <taxon>Cephalochordata</taxon>
        <taxon>Leptocardii</taxon>
        <taxon>Amphioxiformes</taxon>
        <taxon>Branchiostomatidae</taxon>
        <taxon>Branchiostoma</taxon>
    </lineage>
</organism>
<keyword evidence="8" id="KW-1185">Reference proteome</keyword>
<dbReference type="EMBL" id="OV696703">
    <property type="protein sequence ID" value="CAH1250679.1"/>
    <property type="molecule type" value="Genomic_DNA"/>
</dbReference>
<dbReference type="SMART" id="SM00060">
    <property type="entry name" value="FN3"/>
    <property type="match status" value="1"/>
</dbReference>
<protein>
    <submittedName>
        <fullName evidence="7">SDK1 protein</fullName>
    </submittedName>
</protein>
<dbReference type="CDD" id="cd00063">
    <property type="entry name" value="FN3"/>
    <property type="match status" value="1"/>
</dbReference>
<dbReference type="SMART" id="SM00409">
    <property type="entry name" value="IG"/>
    <property type="match status" value="1"/>
</dbReference>
<dbReference type="InterPro" id="IPR003961">
    <property type="entry name" value="FN3_dom"/>
</dbReference>
<evidence type="ECO:0000256" key="3">
    <source>
        <dbReference type="SAM" id="Phobius"/>
    </source>
</evidence>
<keyword evidence="4" id="KW-0732">Signal</keyword>
<dbReference type="PROSITE" id="PS50835">
    <property type="entry name" value="IG_LIKE"/>
    <property type="match status" value="1"/>
</dbReference>
<evidence type="ECO:0000256" key="4">
    <source>
        <dbReference type="SAM" id="SignalP"/>
    </source>
</evidence>
<feature type="domain" description="Fibronectin type-III" evidence="6">
    <location>
        <begin position="117"/>
        <end position="212"/>
    </location>
</feature>
<dbReference type="SUPFAM" id="SSF48726">
    <property type="entry name" value="Immunoglobulin"/>
    <property type="match status" value="1"/>
</dbReference>
<evidence type="ECO:0000259" key="6">
    <source>
        <dbReference type="PROSITE" id="PS50853"/>
    </source>
</evidence>
<dbReference type="PANTHER" id="PTHR14340:SF9">
    <property type="entry name" value="FIBRONECTIN TYPE-III DOMAIN-CONTAINING PROTEIN"/>
    <property type="match status" value="1"/>
</dbReference>
<dbReference type="CDD" id="cd00096">
    <property type="entry name" value="Ig"/>
    <property type="match status" value="1"/>
</dbReference>
<name>A0A8K0EJK2_BRALA</name>
<feature type="region of interest" description="Disordered" evidence="2">
    <location>
        <begin position="215"/>
        <end position="248"/>
    </location>
</feature>
<dbReference type="InterPro" id="IPR007110">
    <property type="entry name" value="Ig-like_dom"/>
</dbReference>
<reference evidence="7" key="1">
    <citation type="submission" date="2022-01" db="EMBL/GenBank/DDBJ databases">
        <authorList>
            <person name="Braso-Vives M."/>
        </authorList>
    </citation>
    <scope>NUCLEOTIDE SEQUENCE</scope>
</reference>
<evidence type="ECO:0000313" key="8">
    <source>
        <dbReference type="Proteomes" id="UP000838412"/>
    </source>
</evidence>